<evidence type="ECO:0000313" key="3">
    <source>
        <dbReference type="EMBL" id="QQO09572.1"/>
    </source>
</evidence>
<feature type="signal peptide" evidence="2">
    <location>
        <begin position="1"/>
        <end position="26"/>
    </location>
</feature>
<dbReference type="InterPro" id="IPR042100">
    <property type="entry name" value="Bug_dom1"/>
</dbReference>
<dbReference type="RefSeq" id="WP_215626875.1">
    <property type="nucleotide sequence ID" value="NZ_CP067089.2"/>
</dbReference>
<accession>A0A7T8BAJ4</accession>
<dbReference type="Gene3D" id="3.40.190.150">
    <property type="entry name" value="Bordetella uptake gene, domain 1"/>
    <property type="match status" value="1"/>
</dbReference>
<dbReference type="EMBL" id="CP067089">
    <property type="protein sequence ID" value="QQO09572.1"/>
    <property type="molecule type" value="Genomic_DNA"/>
</dbReference>
<dbReference type="AlphaFoldDB" id="A0A7T8BAJ4"/>
<dbReference type="Pfam" id="PF03401">
    <property type="entry name" value="TctC"/>
    <property type="match status" value="1"/>
</dbReference>
<dbReference type="PIRSF" id="PIRSF017082">
    <property type="entry name" value="YflP"/>
    <property type="match status" value="1"/>
</dbReference>
<evidence type="ECO:0000313" key="4">
    <source>
        <dbReference type="Proteomes" id="UP000595917"/>
    </source>
</evidence>
<keyword evidence="4" id="KW-1185">Reference proteome</keyword>
<dbReference type="SUPFAM" id="SSF53850">
    <property type="entry name" value="Periplasmic binding protein-like II"/>
    <property type="match status" value="1"/>
</dbReference>
<gene>
    <name evidence="3" type="ORF">JFL75_01240</name>
</gene>
<dbReference type="KEGG" id="bhc:JFL75_01240"/>
<organism evidence="3 4">
    <name type="scientific">Breznakiella homolactica</name>
    <dbReference type="NCBI Taxonomy" id="2798577"/>
    <lineage>
        <taxon>Bacteria</taxon>
        <taxon>Pseudomonadati</taxon>
        <taxon>Spirochaetota</taxon>
        <taxon>Spirochaetia</taxon>
        <taxon>Spirochaetales</taxon>
        <taxon>Breznakiellaceae</taxon>
        <taxon>Breznakiella</taxon>
    </lineage>
</organism>
<comment type="similarity">
    <text evidence="1">Belongs to the UPF0065 (bug) family.</text>
</comment>
<evidence type="ECO:0000256" key="1">
    <source>
        <dbReference type="ARBA" id="ARBA00006987"/>
    </source>
</evidence>
<dbReference type="PANTHER" id="PTHR42928">
    <property type="entry name" value="TRICARBOXYLATE-BINDING PROTEIN"/>
    <property type="match status" value="1"/>
</dbReference>
<dbReference type="Gene3D" id="3.40.190.10">
    <property type="entry name" value="Periplasmic binding protein-like II"/>
    <property type="match status" value="1"/>
</dbReference>
<dbReference type="CDD" id="cd07012">
    <property type="entry name" value="PBP2_Bug_TTT"/>
    <property type="match status" value="1"/>
</dbReference>
<proteinExistence type="inferred from homology"/>
<sequence length="341" mass="36961">MKRTSATSVIMFSLVLLLCAGTFAFAGGQQSSSTENWPARPITLIIPYSPGGMADLIGRMWADALNRELGANFVVVNQPGSSGEMGTLNIVKAKPDGYTLGIMNCPDMFLSELSNPDFAKEFSTPTSVRYIAALPNTINAYFMKKNNKYGITSWDQFLAYAKANPGKLTSTAPGGLMHRVFAVSVMKHYDIKFSPISYPGGGDAQAAFLGDHVDILSTTAGALSSMEALGAFPILWGDPVPPPSYPNIELANASGLILDFLGVRTTLVAPADVPQEILDKLTDACKKIAQDPAYGFRKRIEDLNYLYEPVFGDDLTALFTGYYNKAKNLVETYGDEIRPNY</sequence>
<name>A0A7T8BAJ4_9SPIR</name>
<feature type="chain" id="PRO_5030910592" evidence="2">
    <location>
        <begin position="27"/>
        <end position="341"/>
    </location>
</feature>
<dbReference type="Proteomes" id="UP000595917">
    <property type="component" value="Chromosome"/>
</dbReference>
<keyword evidence="2" id="KW-0732">Signal</keyword>
<evidence type="ECO:0000256" key="2">
    <source>
        <dbReference type="SAM" id="SignalP"/>
    </source>
</evidence>
<protein>
    <submittedName>
        <fullName evidence="3">Tripartite tricarboxylate transporter substrate binding protein</fullName>
    </submittedName>
</protein>
<reference evidence="3" key="1">
    <citation type="submission" date="2021-01" db="EMBL/GenBank/DDBJ databases">
        <title>Description of Breznakiella homolactica.</title>
        <authorList>
            <person name="Song Y."/>
            <person name="Brune A."/>
        </authorList>
    </citation>
    <scope>NUCLEOTIDE SEQUENCE</scope>
    <source>
        <strain evidence="3">RmG30</strain>
    </source>
</reference>
<dbReference type="PANTHER" id="PTHR42928:SF5">
    <property type="entry name" value="BLR1237 PROTEIN"/>
    <property type="match status" value="1"/>
</dbReference>
<dbReference type="InterPro" id="IPR005064">
    <property type="entry name" value="BUG"/>
</dbReference>